<feature type="active site" description="Nucleophile" evidence="9">
    <location>
        <position position="86"/>
    </location>
</feature>
<dbReference type="UniPathway" id="UPA00189">
    <property type="reaction ID" value="UER00296"/>
</dbReference>
<dbReference type="NCBIfam" id="TIGR00888">
    <property type="entry name" value="guaA_Nterm"/>
    <property type="match status" value="1"/>
</dbReference>
<comment type="catalytic activity">
    <reaction evidence="9">
        <text>XMP + L-glutamine + ATP + H2O = GMP + L-glutamate + AMP + diphosphate + 2 H(+)</text>
        <dbReference type="Rhea" id="RHEA:11680"/>
        <dbReference type="ChEBI" id="CHEBI:15377"/>
        <dbReference type="ChEBI" id="CHEBI:15378"/>
        <dbReference type="ChEBI" id="CHEBI:29985"/>
        <dbReference type="ChEBI" id="CHEBI:30616"/>
        <dbReference type="ChEBI" id="CHEBI:33019"/>
        <dbReference type="ChEBI" id="CHEBI:57464"/>
        <dbReference type="ChEBI" id="CHEBI:58115"/>
        <dbReference type="ChEBI" id="CHEBI:58359"/>
        <dbReference type="ChEBI" id="CHEBI:456215"/>
        <dbReference type="EC" id="6.3.5.2"/>
    </reaction>
</comment>
<dbReference type="Proteomes" id="UP000594468">
    <property type="component" value="Chromosome"/>
</dbReference>
<dbReference type="NCBIfam" id="TIGR00884">
    <property type="entry name" value="guaA_Cterm"/>
    <property type="match status" value="1"/>
</dbReference>
<dbReference type="Pfam" id="PF02540">
    <property type="entry name" value="NAD_synthase"/>
    <property type="match status" value="1"/>
</dbReference>
<dbReference type="InterPro" id="IPR004739">
    <property type="entry name" value="GMP_synth_GATase"/>
</dbReference>
<dbReference type="SUPFAM" id="SSF54810">
    <property type="entry name" value="GMP synthetase C-terminal dimerisation domain"/>
    <property type="match status" value="1"/>
</dbReference>
<evidence type="ECO:0000256" key="6">
    <source>
        <dbReference type="ARBA" id="ARBA00022755"/>
    </source>
</evidence>
<dbReference type="InterPro" id="IPR025777">
    <property type="entry name" value="GMPS_ATP_PPase_dom"/>
</dbReference>
<dbReference type="SUPFAM" id="SSF52402">
    <property type="entry name" value="Adenine nucleotide alpha hydrolases-like"/>
    <property type="match status" value="1"/>
</dbReference>
<dbReference type="InterPro" id="IPR017926">
    <property type="entry name" value="GATASE"/>
</dbReference>
<dbReference type="PANTHER" id="PTHR11922">
    <property type="entry name" value="GMP SYNTHASE-RELATED"/>
    <property type="match status" value="1"/>
</dbReference>
<dbReference type="FunFam" id="3.40.50.620:FF:000001">
    <property type="entry name" value="GMP synthase [glutamine-hydrolyzing]"/>
    <property type="match status" value="1"/>
</dbReference>
<dbReference type="HAMAP" id="MF_00344">
    <property type="entry name" value="GMP_synthase"/>
    <property type="match status" value="1"/>
</dbReference>
<feature type="active site" evidence="9">
    <location>
        <position position="175"/>
    </location>
</feature>
<dbReference type="InterPro" id="IPR014729">
    <property type="entry name" value="Rossmann-like_a/b/a_fold"/>
</dbReference>
<protein>
    <recommendedName>
        <fullName evidence="9">GMP synthase [glutamine-hydrolyzing]</fullName>
        <ecNumber evidence="9">6.3.5.2</ecNumber>
    </recommendedName>
    <alternativeName>
        <fullName evidence="9">GMP synthetase</fullName>
    </alternativeName>
    <alternativeName>
        <fullName evidence="9">Glutamine amidotransferase</fullName>
    </alternativeName>
</protein>
<dbReference type="GO" id="GO:0005829">
    <property type="term" value="C:cytosol"/>
    <property type="evidence" value="ECO:0007669"/>
    <property type="project" value="TreeGrafter"/>
</dbReference>
<evidence type="ECO:0000256" key="3">
    <source>
        <dbReference type="ARBA" id="ARBA00022598"/>
    </source>
</evidence>
<keyword evidence="6 9" id="KW-0658">Purine biosynthesis</keyword>
<feature type="active site" evidence="9">
    <location>
        <position position="173"/>
    </location>
</feature>
<evidence type="ECO:0000256" key="7">
    <source>
        <dbReference type="ARBA" id="ARBA00022840"/>
    </source>
</evidence>
<dbReference type="PROSITE" id="PS51273">
    <property type="entry name" value="GATASE_TYPE_1"/>
    <property type="match status" value="1"/>
</dbReference>
<comment type="function">
    <text evidence="1 9">Catalyzes the synthesis of GMP from XMP.</text>
</comment>
<dbReference type="PRINTS" id="PR00097">
    <property type="entry name" value="ANTSNTHASEII"/>
</dbReference>
<dbReference type="GO" id="GO:0003921">
    <property type="term" value="F:GMP synthase activity"/>
    <property type="evidence" value="ECO:0007669"/>
    <property type="project" value="InterPro"/>
</dbReference>
<reference evidence="12 13" key="1">
    <citation type="submission" date="2020-02" db="EMBL/GenBank/DDBJ databases">
        <authorList>
            <person name="Zheng R.K."/>
            <person name="Sun C.M."/>
        </authorList>
    </citation>
    <scope>NUCLEOTIDE SEQUENCE [LARGE SCALE GENOMIC DNA]</scope>
    <source>
        <strain evidence="13">rifampicinis</strain>
    </source>
</reference>
<dbReference type="Gene3D" id="3.30.300.10">
    <property type="match status" value="1"/>
</dbReference>
<dbReference type="Pfam" id="PF00117">
    <property type="entry name" value="GATase"/>
    <property type="match status" value="1"/>
</dbReference>
<dbReference type="GO" id="GO:0005524">
    <property type="term" value="F:ATP binding"/>
    <property type="evidence" value="ECO:0007669"/>
    <property type="project" value="UniProtKB-UniRule"/>
</dbReference>
<dbReference type="InterPro" id="IPR001674">
    <property type="entry name" value="GMP_synth_C"/>
</dbReference>
<evidence type="ECO:0000256" key="1">
    <source>
        <dbReference type="ARBA" id="ARBA00002332"/>
    </source>
</evidence>
<dbReference type="PROSITE" id="PS51553">
    <property type="entry name" value="GMPS_ATP_PPASE"/>
    <property type="match status" value="1"/>
</dbReference>
<comment type="subunit">
    <text evidence="9">Homodimer.</text>
</comment>
<dbReference type="PANTHER" id="PTHR11922:SF2">
    <property type="entry name" value="GMP SYNTHASE [GLUTAMINE-HYDROLYZING]"/>
    <property type="match status" value="1"/>
</dbReference>
<dbReference type="InterPro" id="IPR022310">
    <property type="entry name" value="NAD/GMP_synthase"/>
</dbReference>
<evidence type="ECO:0000313" key="13">
    <source>
        <dbReference type="Proteomes" id="UP000594468"/>
    </source>
</evidence>
<accession>A0A7S8IEL7</accession>
<organism evidence="12 13">
    <name type="scientific">Phototrophicus methaneseepsis</name>
    <dbReference type="NCBI Taxonomy" id="2710758"/>
    <lineage>
        <taxon>Bacteria</taxon>
        <taxon>Bacillati</taxon>
        <taxon>Chloroflexota</taxon>
        <taxon>Candidatus Thermofontia</taxon>
        <taxon>Phototrophicales</taxon>
        <taxon>Phototrophicaceae</taxon>
        <taxon>Phototrophicus</taxon>
    </lineage>
</organism>
<dbReference type="RefSeq" id="WP_195170776.1">
    <property type="nucleotide sequence ID" value="NZ_CP062983.1"/>
</dbReference>
<evidence type="ECO:0000256" key="8">
    <source>
        <dbReference type="ARBA" id="ARBA00022962"/>
    </source>
</evidence>
<keyword evidence="5 9" id="KW-0332">GMP biosynthesis</keyword>
<name>A0A7S8IEL7_9CHLR</name>
<dbReference type="CDD" id="cd01997">
    <property type="entry name" value="GMP_synthase_C"/>
    <property type="match status" value="1"/>
</dbReference>
<evidence type="ECO:0000256" key="10">
    <source>
        <dbReference type="PROSITE-ProRule" id="PRU00886"/>
    </source>
</evidence>
<dbReference type="PRINTS" id="PR00096">
    <property type="entry name" value="GATASE"/>
</dbReference>
<dbReference type="FunFam" id="3.30.300.10:FF:000002">
    <property type="entry name" value="GMP synthase [glutamine-hydrolyzing]"/>
    <property type="match status" value="1"/>
</dbReference>
<dbReference type="KEGG" id="pmet:G4Y79_23985"/>
<sequence length="517" mass="56556">MTNDLRQGGVAVIDFGSQYTQLIARRVREQGVYAEVFAHDADADHINQHQPAAYILSGGPNSVYENGAPQAAPHILKSEKPILGICYGMQALTYALGGQVAPSQAREYGPATITHTPASPLLDNLDTNLQVWMSHGDRIEQPPAGFVPLAQSENSPYAAIGDLERNIYGVQFHPEVSHTPQGSAVLHNFLFKIAHLTAKWTPLAVIENAIEAIRAQVGDEKVILGLSGGVDSAVAGTLIHRAIGDQLTSIFVNTGFLRKNEPESVLAVFRDEMGMNVIYNNATERFLDALQGKTEPEQKRKIIGNEFIEVFKEEANALEGVRFLAQGTIYPDVIESASGSKTAHVIKSHHNVGGLPEQLGFELVEPLRDLFKDEVRKVGTALGLPDHIVWRQPFPGPGLAIRCLGDLTWDRLETLREADAIFLEELEKAGLLVGDTAQCFAVLLPVKAVGVMGDLRTYEEVIALRAVQTQDFMTADWVRLPYDLLAQVSSHIVNKVKGVNRVVYDVTSKPPGTIEWE</sequence>
<evidence type="ECO:0000256" key="4">
    <source>
        <dbReference type="ARBA" id="ARBA00022741"/>
    </source>
</evidence>
<keyword evidence="7 9" id="KW-0067">ATP-binding</keyword>
<evidence type="ECO:0000256" key="9">
    <source>
        <dbReference type="HAMAP-Rule" id="MF_00344"/>
    </source>
</evidence>
<feature type="domain" description="GMPS ATP-PPase" evidence="11">
    <location>
        <begin position="200"/>
        <end position="391"/>
    </location>
</feature>
<feature type="binding site" evidence="10">
    <location>
        <begin position="227"/>
        <end position="233"/>
    </location>
    <ligand>
        <name>ATP</name>
        <dbReference type="ChEBI" id="CHEBI:30616"/>
    </ligand>
</feature>
<dbReference type="AlphaFoldDB" id="A0A7S8IEL7"/>
<dbReference type="InterPro" id="IPR029062">
    <property type="entry name" value="Class_I_gatase-like"/>
</dbReference>
<evidence type="ECO:0000313" key="12">
    <source>
        <dbReference type="EMBL" id="QPC82707.1"/>
    </source>
</evidence>
<evidence type="ECO:0000256" key="5">
    <source>
        <dbReference type="ARBA" id="ARBA00022749"/>
    </source>
</evidence>
<keyword evidence="3 9" id="KW-0436">Ligase</keyword>
<dbReference type="SUPFAM" id="SSF52317">
    <property type="entry name" value="Class I glutamine amidotransferase-like"/>
    <property type="match status" value="1"/>
</dbReference>
<evidence type="ECO:0000256" key="2">
    <source>
        <dbReference type="ARBA" id="ARBA00005153"/>
    </source>
</evidence>
<keyword evidence="8 9" id="KW-0315">Glutamine amidotransferase</keyword>
<keyword evidence="4 9" id="KW-0547">Nucleotide-binding</keyword>
<dbReference type="Gene3D" id="3.40.50.620">
    <property type="entry name" value="HUPs"/>
    <property type="match status" value="1"/>
</dbReference>
<keyword evidence="13" id="KW-1185">Reference proteome</keyword>
<dbReference type="EC" id="6.3.5.2" evidence="9"/>
<dbReference type="NCBIfam" id="NF000848">
    <property type="entry name" value="PRK00074.1"/>
    <property type="match status" value="1"/>
</dbReference>
<dbReference type="CDD" id="cd01742">
    <property type="entry name" value="GATase1_GMP_Synthase"/>
    <property type="match status" value="1"/>
</dbReference>
<dbReference type="Gene3D" id="3.40.50.880">
    <property type="match status" value="1"/>
</dbReference>
<dbReference type="InterPro" id="IPR022955">
    <property type="entry name" value="GMP_synthase"/>
</dbReference>
<dbReference type="EMBL" id="CP062983">
    <property type="protein sequence ID" value="QPC82707.1"/>
    <property type="molecule type" value="Genomic_DNA"/>
</dbReference>
<comment type="pathway">
    <text evidence="2 9">Purine metabolism; GMP biosynthesis; GMP from XMP (L-Gln route): step 1/1.</text>
</comment>
<proteinExistence type="inferred from homology"/>
<gene>
    <name evidence="9 12" type="primary">guaA</name>
    <name evidence="12" type="ORF">G4Y79_23985</name>
</gene>
<evidence type="ECO:0000259" key="11">
    <source>
        <dbReference type="PROSITE" id="PS51553"/>
    </source>
</evidence>
<dbReference type="FunFam" id="3.40.50.880:FF:000001">
    <property type="entry name" value="GMP synthase [glutamine-hydrolyzing]"/>
    <property type="match status" value="1"/>
</dbReference>
<dbReference type="Pfam" id="PF00958">
    <property type="entry name" value="GMP_synt_C"/>
    <property type="match status" value="1"/>
</dbReference>